<dbReference type="CDD" id="cd08916">
    <property type="entry name" value="TrHb3_P"/>
    <property type="match status" value="1"/>
</dbReference>
<comment type="caution">
    <text evidence="1">The sequence shown here is derived from an EMBL/GenBank/DDBJ whole genome shotgun (WGS) entry which is preliminary data.</text>
</comment>
<dbReference type="Gene3D" id="1.10.490.10">
    <property type="entry name" value="Globins"/>
    <property type="match status" value="1"/>
</dbReference>
<protein>
    <submittedName>
        <fullName evidence="1">Group III truncated hemoglobin</fullName>
    </submittedName>
</protein>
<keyword evidence="2" id="KW-1185">Reference proteome</keyword>
<dbReference type="RefSeq" id="WP_346823094.1">
    <property type="nucleotide sequence ID" value="NZ_JBDKWZ010000013.1"/>
</dbReference>
<dbReference type="InterPro" id="IPR012292">
    <property type="entry name" value="Globin/Proto"/>
</dbReference>
<name>A0AAW9SA56_9BACT</name>
<dbReference type="GO" id="GO:0020037">
    <property type="term" value="F:heme binding"/>
    <property type="evidence" value="ECO:0007669"/>
    <property type="project" value="InterPro"/>
</dbReference>
<accession>A0AAW9SA56</accession>
<dbReference type="SUPFAM" id="SSF46458">
    <property type="entry name" value="Globin-like"/>
    <property type="match status" value="1"/>
</dbReference>
<evidence type="ECO:0000313" key="2">
    <source>
        <dbReference type="Proteomes" id="UP001403385"/>
    </source>
</evidence>
<organism evidence="1 2">
    <name type="scientific">Rapidithrix thailandica</name>
    <dbReference type="NCBI Taxonomy" id="413964"/>
    <lineage>
        <taxon>Bacteria</taxon>
        <taxon>Pseudomonadati</taxon>
        <taxon>Bacteroidota</taxon>
        <taxon>Cytophagia</taxon>
        <taxon>Cytophagales</taxon>
        <taxon>Flammeovirgaceae</taxon>
        <taxon>Rapidithrix</taxon>
    </lineage>
</organism>
<sequence>MKEDINNRAAIEQLIHCFYTKAIQDPLIGHFFIKVVQLDWEAHIPVICDFWETVLLDKIVYKGNPIVKHIDLDRKATLQQVHFERWVELFEETVNELFEGEKAEEAKKRAQLMSQLMFYKVEKSRDAKFIQ</sequence>
<proteinExistence type="predicted"/>
<reference evidence="1 2" key="1">
    <citation type="submission" date="2024-04" db="EMBL/GenBank/DDBJ databases">
        <title>Novel genus in family Flammeovirgaceae.</title>
        <authorList>
            <person name="Nguyen T.H."/>
            <person name="Vuong T.Q."/>
            <person name="Le H."/>
            <person name="Kim S.-G."/>
        </authorList>
    </citation>
    <scope>NUCLEOTIDE SEQUENCE [LARGE SCALE GENOMIC DNA]</scope>
    <source>
        <strain evidence="1 2">JCM 23209</strain>
    </source>
</reference>
<gene>
    <name evidence="1" type="ORF">AAG747_20500</name>
</gene>
<dbReference type="Proteomes" id="UP001403385">
    <property type="component" value="Unassembled WGS sequence"/>
</dbReference>
<evidence type="ECO:0000313" key="1">
    <source>
        <dbReference type="EMBL" id="MEN7550312.1"/>
    </source>
</evidence>
<dbReference type="AlphaFoldDB" id="A0AAW9SA56"/>
<dbReference type="InterPro" id="IPR009050">
    <property type="entry name" value="Globin-like_sf"/>
</dbReference>
<dbReference type="EMBL" id="JBDKWZ010000013">
    <property type="protein sequence ID" value="MEN7550312.1"/>
    <property type="molecule type" value="Genomic_DNA"/>
</dbReference>
<dbReference type="GO" id="GO:0019825">
    <property type="term" value="F:oxygen binding"/>
    <property type="evidence" value="ECO:0007669"/>
    <property type="project" value="InterPro"/>
</dbReference>